<gene>
    <name evidence="1" type="ORF">SAMN02745126_02873</name>
</gene>
<reference evidence="2" key="1">
    <citation type="submission" date="2017-02" db="EMBL/GenBank/DDBJ databases">
        <authorList>
            <person name="Varghese N."/>
            <person name="Submissions S."/>
        </authorList>
    </citation>
    <scope>NUCLEOTIDE SEQUENCE [LARGE SCALE GENOMIC DNA]</scope>
    <source>
        <strain evidence="2">ATCC 27094</strain>
    </source>
</reference>
<dbReference type="AlphaFoldDB" id="A0A1T4PL54"/>
<evidence type="ECO:0000313" key="2">
    <source>
        <dbReference type="Proteomes" id="UP000190092"/>
    </source>
</evidence>
<dbReference type="Proteomes" id="UP000190092">
    <property type="component" value="Unassembled WGS sequence"/>
</dbReference>
<evidence type="ECO:0000313" key="1">
    <source>
        <dbReference type="EMBL" id="SJZ91976.1"/>
    </source>
</evidence>
<accession>A0A1T4PL54</accession>
<dbReference type="RefSeq" id="WP_085934516.1">
    <property type="nucleotide sequence ID" value="NZ_FUWJ01000002.1"/>
</dbReference>
<name>A0A1T4PL54_9HYPH</name>
<dbReference type="EMBL" id="FUWJ01000002">
    <property type="protein sequence ID" value="SJZ91976.1"/>
    <property type="molecule type" value="Genomic_DNA"/>
</dbReference>
<proteinExistence type="predicted"/>
<dbReference type="OrthoDB" id="8449790at2"/>
<evidence type="ECO:0008006" key="3">
    <source>
        <dbReference type="Google" id="ProtNLM"/>
    </source>
</evidence>
<sequence length="77" mass="8129">MENQTNKTTSAFTPLAEDAFLSLGAQQIAYIKSVNLPDGAHAVAIFSADGKPMAAAPTIEVAEALLRQHDLEPALVH</sequence>
<protein>
    <recommendedName>
        <fullName evidence="3">DUF1150 family protein</fullName>
    </recommendedName>
</protein>
<organism evidence="1 2">
    <name type="scientific">Enhydrobacter aerosaccus</name>
    <dbReference type="NCBI Taxonomy" id="225324"/>
    <lineage>
        <taxon>Bacteria</taxon>
        <taxon>Pseudomonadati</taxon>
        <taxon>Pseudomonadota</taxon>
        <taxon>Alphaproteobacteria</taxon>
        <taxon>Hyphomicrobiales</taxon>
        <taxon>Enhydrobacter</taxon>
    </lineage>
</organism>
<keyword evidence="2" id="KW-1185">Reference proteome</keyword>